<dbReference type="InterPro" id="IPR004739">
    <property type="entry name" value="GMP_synth_GATase"/>
</dbReference>
<keyword evidence="2 8" id="KW-0436">Ligase</keyword>
<dbReference type="PANTHER" id="PTHR11922:SF2">
    <property type="entry name" value="GMP SYNTHASE [GLUTAMINE-HYDROLYZING]"/>
    <property type="match status" value="1"/>
</dbReference>
<accession>A0A520KSY3</accession>
<comment type="function">
    <text evidence="1 8">Catalyzes the synthesis of GMP from XMP.</text>
</comment>
<dbReference type="InterPro" id="IPR029062">
    <property type="entry name" value="Class_I_gatase-like"/>
</dbReference>
<dbReference type="NCBIfam" id="TIGR00888">
    <property type="entry name" value="guaA_Nterm"/>
    <property type="match status" value="1"/>
</dbReference>
<keyword evidence="3 8" id="KW-0547">Nucleotide-binding</keyword>
<dbReference type="GO" id="GO:0003921">
    <property type="term" value="F:GMP synthase activity"/>
    <property type="evidence" value="ECO:0007669"/>
    <property type="project" value="TreeGrafter"/>
</dbReference>
<dbReference type="FunFam" id="3.40.50.880:FF:000047">
    <property type="entry name" value="GMP synthase [glutamine-hydrolyzing] subunit A"/>
    <property type="match status" value="1"/>
</dbReference>
<dbReference type="Pfam" id="PF00117">
    <property type="entry name" value="GATase"/>
    <property type="match status" value="1"/>
</dbReference>
<proteinExistence type="inferred from homology"/>
<dbReference type="EC" id="6.3.5.2" evidence="8"/>
<evidence type="ECO:0000256" key="2">
    <source>
        <dbReference type="ARBA" id="ARBA00022598"/>
    </source>
</evidence>
<evidence type="ECO:0000259" key="9">
    <source>
        <dbReference type="Pfam" id="PF00117"/>
    </source>
</evidence>
<dbReference type="GO" id="GO:0005524">
    <property type="term" value="F:ATP binding"/>
    <property type="evidence" value="ECO:0007669"/>
    <property type="project" value="UniProtKB-KW"/>
</dbReference>
<dbReference type="UniPathway" id="UPA00189">
    <property type="reaction ID" value="UER00296"/>
</dbReference>
<dbReference type="PROSITE" id="PS51273">
    <property type="entry name" value="GATASE_TYPE_1"/>
    <property type="match status" value="1"/>
</dbReference>
<organism evidence="10 11">
    <name type="scientific">Methanoliparum thermophilum</name>
    <dbReference type="NCBI Taxonomy" id="2491083"/>
    <lineage>
        <taxon>Archaea</taxon>
        <taxon>Methanobacteriati</taxon>
        <taxon>Methanobacteriota</taxon>
        <taxon>Candidatus Methanoliparia</taxon>
        <taxon>Candidatus Methanoliparales</taxon>
        <taxon>Candidatus Methanoliparaceae</taxon>
        <taxon>Candidatus Methanoliparum</taxon>
    </lineage>
</organism>
<keyword evidence="5 8" id="KW-0658">Purine biosynthesis</keyword>
<dbReference type="PANTHER" id="PTHR11922">
    <property type="entry name" value="GMP SYNTHASE-RELATED"/>
    <property type="match status" value="1"/>
</dbReference>
<dbReference type="Gene3D" id="3.40.50.880">
    <property type="match status" value="1"/>
</dbReference>
<evidence type="ECO:0000256" key="6">
    <source>
        <dbReference type="ARBA" id="ARBA00022840"/>
    </source>
</evidence>
<feature type="active site" description="Nucleophile" evidence="8">
    <location>
        <position position="75"/>
    </location>
</feature>
<dbReference type="EMBL" id="RXIF01000004">
    <property type="protein sequence ID" value="RZN64850.1"/>
    <property type="molecule type" value="Genomic_DNA"/>
</dbReference>
<dbReference type="InterPro" id="IPR023686">
    <property type="entry name" value="GMP_synthase_A"/>
</dbReference>
<evidence type="ECO:0000256" key="7">
    <source>
        <dbReference type="ARBA" id="ARBA00022962"/>
    </source>
</evidence>
<evidence type="ECO:0000256" key="3">
    <source>
        <dbReference type="ARBA" id="ARBA00022741"/>
    </source>
</evidence>
<comment type="catalytic activity">
    <reaction evidence="8">
        <text>XMP + L-glutamine + ATP + H2O = GMP + L-glutamate + AMP + diphosphate + 2 H(+)</text>
        <dbReference type="Rhea" id="RHEA:11680"/>
        <dbReference type="ChEBI" id="CHEBI:15377"/>
        <dbReference type="ChEBI" id="CHEBI:15378"/>
        <dbReference type="ChEBI" id="CHEBI:29985"/>
        <dbReference type="ChEBI" id="CHEBI:30616"/>
        <dbReference type="ChEBI" id="CHEBI:33019"/>
        <dbReference type="ChEBI" id="CHEBI:57464"/>
        <dbReference type="ChEBI" id="CHEBI:58115"/>
        <dbReference type="ChEBI" id="CHEBI:58359"/>
        <dbReference type="ChEBI" id="CHEBI:456215"/>
        <dbReference type="EC" id="6.3.5.2"/>
    </reaction>
</comment>
<comment type="pathway">
    <text evidence="8">Purine metabolism; GMP biosynthesis; GMP from XMP (L-Gln route): step 1/1.</text>
</comment>
<keyword evidence="4 8" id="KW-0332">GMP biosynthesis</keyword>
<feature type="active site" evidence="8">
    <location>
        <position position="161"/>
    </location>
</feature>
<feature type="domain" description="Glutamine amidotransferase" evidence="9">
    <location>
        <begin position="4"/>
        <end position="178"/>
    </location>
</feature>
<dbReference type="Proteomes" id="UP000317158">
    <property type="component" value="Unassembled WGS sequence"/>
</dbReference>
<dbReference type="HAMAP" id="MF_01510">
    <property type="entry name" value="GMP_synthase_A"/>
    <property type="match status" value="1"/>
</dbReference>
<comment type="caution">
    <text evidence="10">The sequence shown here is derived from an EMBL/GenBank/DDBJ whole genome shotgun (WGS) entry which is preliminary data.</text>
</comment>
<keyword evidence="6 8" id="KW-0067">ATP-binding</keyword>
<dbReference type="PRINTS" id="PR00097">
    <property type="entry name" value="ANTSNTHASEII"/>
</dbReference>
<evidence type="ECO:0000256" key="4">
    <source>
        <dbReference type="ARBA" id="ARBA00022749"/>
    </source>
</evidence>
<protein>
    <recommendedName>
        <fullName evidence="8">GMP synthase [glutamine-hydrolyzing] subunit A</fullName>
        <ecNumber evidence="8">6.3.5.2</ecNumber>
    </recommendedName>
    <alternativeName>
        <fullName evidence="8">Glutamine amidotransferase</fullName>
    </alternativeName>
</protein>
<reference evidence="10 11" key="1">
    <citation type="journal article" date="2019" name="Nat. Microbiol.">
        <title>Wide diversity of methane and short-chain alkane metabolisms in uncultured archaea.</title>
        <authorList>
            <person name="Borrel G."/>
            <person name="Adam P.S."/>
            <person name="McKay L.J."/>
            <person name="Chen L.X."/>
            <person name="Sierra-Garcia I.N."/>
            <person name="Sieber C.M."/>
            <person name="Letourneur Q."/>
            <person name="Ghozlane A."/>
            <person name="Andersen G.L."/>
            <person name="Li W.J."/>
            <person name="Hallam S.J."/>
            <person name="Muyzer G."/>
            <person name="de Oliveira V.M."/>
            <person name="Inskeep W.P."/>
            <person name="Banfield J.F."/>
            <person name="Gribaldo S."/>
        </authorList>
    </citation>
    <scope>NUCLEOTIDE SEQUENCE [LARGE SCALE GENOMIC DNA]</scope>
    <source>
        <strain evidence="10">NM1a</strain>
    </source>
</reference>
<feature type="active site" evidence="8">
    <location>
        <position position="163"/>
    </location>
</feature>
<gene>
    <name evidence="8" type="primary">guaAA</name>
    <name evidence="10" type="ORF">EF806_02030</name>
</gene>
<dbReference type="SUPFAM" id="SSF52317">
    <property type="entry name" value="Class I glutamine amidotransferase-like"/>
    <property type="match status" value="1"/>
</dbReference>
<comment type="subunit">
    <text evidence="8">Heterodimer composed of a glutamine amidotransferase subunit (A) and a GMP-binding subunit (B).</text>
</comment>
<sequence length="186" mass="21493">MIFIIDNYGQYCHLIHRCLEDLNIENKIINNKSNLEYIIDESPIGIILSGGPSLDRIGNCQVYLEKIDIPFLGICLGHQLIAKSFGGKIKEGIEEYAITEIEINDFDDILMGLPKKIKVWSSHKDEVYEISSNLKSLARSDYCKYEAIRHIKRPIYGVQWHPEVYQTEGGITIFKNFVEICRRLNR</sequence>
<dbReference type="GO" id="GO:0005829">
    <property type="term" value="C:cytosol"/>
    <property type="evidence" value="ECO:0007669"/>
    <property type="project" value="TreeGrafter"/>
</dbReference>
<evidence type="ECO:0000313" key="11">
    <source>
        <dbReference type="Proteomes" id="UP000317158"/>
    </source>
</evidence>
<evidence type="ECO:0000256" key="1">
    <source>
        <dbReference type="ARBA" id="ARBA00002332"/>
    </source>
</evidence>
<evidence type="ECO:0000313" key="10">
    <source>
        <dbReference type="EMBL" id="RZN64850.1"/>
    </source>
</evidence>
<evidence type="ECO:0000256" key="8">
    <source>
        <dbReference type="HAMAP-Rule" id="MF_01510"/>
    </source>
</evidence>
<name>A0A520KSY3_METT2</name>
<dbReference type="NCBIfam" id="NF001975">
    <property type="entry name" value="PRK00758.1"/>
    <property type="match status" value="1"/>
</dbReference>
<dbReference type="AlphaFoldDB" id="A0A520KSY3"/>
<keyword evidence="7 8" id="KW-0315">Glutamine amidotransferase</keyword>
<evidence type="ECO:0000256" key="5">
    <source>
        <dbReference type="ARBA" id="ARBA00022755"/>
    </source>
</evidence>
<dbReference type="InterPro" id="IPR017926">
    <property type="entry name" value="GATASE"/>
</dbReference>
<dbReference type="PRINTS" id="PR00096">
    <property type="entry name" value="GATASE"/>
</dbReference>